<dbReference type="GO" id="GO:0006313">
    <property type="term" value="P:DNA transposition"/>
    <property type="evidence" value="ECO:0007669"/>
    <property type="project" value="InterPro"/>
</dbReference>
<evidence type="ECO:0000259" key="1">
    <source>
        <dbReference type="SMART" id="SM01321"/>
    </source>
</evidence>
<dbReference type="Gene3D" id="3.30.70.1290">
    <property type="entry name" value="Transposase IS200-like"/>
    <property type="match status" value="1"/>
</dbReference>
<dbReference type="SUPFAM" id="SSF143422">
    <property type="entry name" value="Transposase IS200-like"/>
    <property type="match status" value="1"/>
</dbReference>
<accession>A0A0G0RDD4</accession>
<evidence type="ECO:0000313" key="2">
    <source>
        <dbReference type="EMBL" id="KKR50704.1"/>
    </source>
</evidence>
<dbReference type="GO" id="GO:0003677">
    <property type="term" value="F:DNA binding"/>
    <property type="evidence" value="ECO:0007669"/>
    <property type="project" value="InterPro"/>
</dbReference>
<dbReference type="AlphaFoldDB" id="A0A0G0RDD4"/>
<dbReference type="InterPro" id="IPR036515">
    <property type="entry name" value="Transposase_17_sf"/>
</dbReference>
<dbReference type="PANTHER" id="PTHR34322">
    <property type="entry name" value="TRANSPOSASE, Y1_TNP DOMAIN-CONTAINING"/>
    <property type="match status" value="1"/>
</dbReference>
<protein>
    <submittedName>
        <fullName evidence="2">Transposase IS200-family protein</fullName>
    </submittedName>
</protein>
<sequence length="200" mass="23926">MSSSLPQSNFIQGGFYHIFNRGIRKQNLFLDERDYKRYLDRMREYKDKHNVSILAYCLMPNHIHLLIRQNGPQPASAFVQRLHTAYTMYFNKKYDLIGHPFQGRFKTKMVGKDEYLMHLSRYIHLNPKKLVAKIPSYKWSSYPAYIGETENDLADTKFILEMFKTKNGKLEDARYSYKDFVKQQDEFFDNIQNLIFPHES</sequence>
<dbReference type="SMART" id="SM01321">
    <property type="entry name" value="Y1_Tnp"/>
    <property type="match status" value="1"/>
</dbReference>
<dbReference type="EMBL" id="LBYI01000008">
    <property type="protein sequence ID" value="KKR50704.1"/>
    <property type="molecule type" value="Genomic_DNA"/>
</dbReference>
<name>A0A0G0RDD4_9BACT</name>
<gene>
    <name evidence="2" type="ORF">UT84_C0008G0018</name>
</gene>
<dbReference type="Proteomes" id="UP000034531">
    <property type="component" value="Unassembled WGS sequence"/>
</dbReference>
<comment type="caution">
    <text evidence="2">The sequence shown here is derived from an EMBL/GenBank/DDBJ whole genome shotgun (WGS) entry which is preliminary data.</text>
</comment>
<reference evidence="2 3" key="1">
    <citation type="journal article" date="2015" name="Nature">
        <title>rRNA introns, odd ribosomes, and small enigmatic genomes across a large radiation of phyla.</title>
        <authorList>
            <person name="Brown C.T."/>
            <person name="Hug L.A."/>
            <person name="Thomas B.C."/>
            <person name="Sharon I."/>
            <person name="Castelle C.J."/>
            <person name="Singh A."/>
            <person name="Wilkins M.J."/>
            <person name="Williams K.H."/>
            <person name="Banfield J.F."/>
        </authorList>
    </citation>
    <scope>NUCLEOTIDE SEQUENCE [LARGE SCALE GENOMIC DNA]</scope>
</reference>
<organism evidence="2 3">
    <name type="scientific">Candidatus Curtissbacteria bacterium GW2011_GWA1_40_16</name>
    <dbReference type="NCBI Taxonomy" id="1618405"/>
    <lineage>
        <taxon>Bacteria</taxon>
        <taxon>Candidatus Curtissiibacteriota</taxon>
    </lineage>
</organism>
<feature type="domain" description="Transposase IS200-like" evidence="1">
    <location>
        <begin position="11"/>
        <end position="126"/>
    </location>
</feature>
<evidence type="ECO:0000313" key="3">
    <source>
        <dbReference type="Proteomes" id="UP000034531"/>
    </source>
</evidence>
<proteinExistence type="predicted"/>
<dbReference type="Pfam" id="PF01797">
    <property type="entry name" value="Y1_Tnp"/>
    <property type="match status" value="1"/>
</dbReference>
<dbReference type="PANTHER" id="PTHR34322:SF2">
    <property type="entry name" value="TRANSPOSASE IS200-LIKE DOMAIN-CONTAINING PROTEIN"/>
    <property type="match status" value="1"/>
</dbReference>
<dbReference type="GO" id="GO:0004803">
    <property type="term" value="F:transposase activity"/>
    <property type="evidence" value="ECO:0007669"/>
    <property type="project" value="InterPro"/>
</dbReference>
<dbReference type="InterPro" id="IPR002686">
    <property type="entry name" value="Transposase_17"/>
</dbReference>
<dbReference type="PATRIC" id="fig|1618405.3.peg.459"/>